<accession>A0A1F6ARM8</accession>
<dbReference type="AlphaFoldDB" id="A0A1F6ARM8"/>
<dbReference type="EMBL" id="MFJR01000007">
    <property type="protein sequence ID" value="OGG26937.1"/>
    <property type="molecule type" value="Genomic_DNA"/>
</dbReference>
<organism evidence="1 2">
    <name type="scientific">Candidatus Gottesmanbacteria bacterium RIFCSPLOWO2_01_FULL_39_12b</name>
    <dbReference type="NCBI Taxonomy" id="1798388"/>
    <lineage>
        <taxon>Bacteria</taxon>
        <taxon>Candidatus Gottesmaniibacteriota</taxon>
    </lineage>
</organism>
<dbReference type="InterPro" id="IPR041881">
    <property type="entry name" value="PqqD_sf"/>
</dbReference>
<protein>
    <recommendedName>
        <fullName evidence="3">PqqD family protein</fullName>
    </recommendedName>
</protein>
<evidence type="ECO:0008006" key="3">
    <source>
        <dbReference type="Google" id="ProtNLM"/>
    </source>
</evidence>
<name>A0A1F6ARM8_9BACT</name>
<gene>
    <name evidence="1" type="ORF">A2960_02210</name>
</gene>
<dbReference type="Proteomes" id="UP000176609">
    <property type="component" value="Unassembled WGS sequence"/>
</dbReference>
<reference evidence="1 2" key="1">
    <citation type="journal article" date="2016" name="Nat. Commun.">
        <title>Thousands of microbial genomes shed light on interconnected biogeochemical processes in an aquifer system.</title>
        <authorList>
            <person name="Anantharaman K."/>
            <person name="Brown C.T."/>
            <person name="Hug L.A."/>
            <person name="Sharon I."/>
            <person name="Castelle C.J."/>
            <person name="Probst A.J."/>
            <person name="Thomas B.C."/>
            <person name="Singh A."/>
            <person name="Wilkins M.J."/>
            <person name="Karaoz U."/>
            <person name="Brodie E.L."/>
            <person name="Williams K.H."/>
            <person name="Hubbard S.S."/>
            <person name="Banfield J.F."/>
        </authorList>
    </citation>
    <scope>NUCLEOTIDE SEQUENCE [LARGE SCALE GENOMIC DNA]</scope>
</reference>
<dbReference type="Gene3D" id="1.10.10.1150">
    <property type="entry name" value="Coenzyme PQQ synthesis protein D (PqqD)"/>
    <property type="match status" value="1"/>
</dbReference>
<dbReference type="InterPro" id="IPR008792">
    <property type="entry name" value="PQQD"/>
</dbReference>
<dbReference type="Pfam" id="PF05402">
    <property type="entry name" value="PqqD"/>
    <property type="match status" value="1"/>
</dbReference>
<evidence type="ECO:0000313" key="1">
    <source>
        <dbReference type="EMBL" id="OGG26937.1"/>
    </source>
</evidence>
<comment type="caution">
    <text evidence="1">The sequence shown here is derived from an EMBL/GenBank/DDBJ whole genome shotgun (WGS) entry which is preliminary data.</text>
</comment>
<sequence length="91" mass="10781">MIKHINYKVNKGFIVQKLGNKITIFDGEESMLYTFNETATYIFQKLKAGWDKKKIIETMLKKYKTKEEKLTADFEDLIRELKAKKIISKMV</sequence>
<evidence type="ECO:0000313" key="2">
    <source>
        <dbReference type="Proteomes" id="UP000176609"/>
    </source>
</evidence>
<proteinExistence type="predicted"/>